<keyword evidence="3" id="KW-0276">Fatty acid metabolism</keyword>
<dbReference type="PANTHER" id="PTHR43561:SF3">
    <property type="entry name" value="HYDROXYACYL-COENZYME A DEHYDROGENASE, MITOCHONDRIAL"/>
    <property type="match status" value="1"/>
</dbReference>
<dbReference type="SUPFAM" id="SSF48179">
    <property type="entry name" value="6-phosphogluconate dehydrogenase C-terminal domain-like"/>
    <property type="match status" value="1"/>
</dbReference>
<feature type="domain" description="3-hydroxyacyl-CoA dehydrogenase NAD binding" evidence="10">
    <location>
        <begin position="5"/>
        <end position="76"/>
    </location>
</feature>
<evidence type="ECO:0000256" key="1">
    <source>
        <dbReference type="ARBA" id="ARBA00005005"/>
    </source>
</evidence>
<evidence type="ECO:0000256" key="8">
    <source>
        <dbReference type="PIRSR" id="PIRSR000105-1"/>
    </source>
</evidence>
<keyword evidence="6" id="KW-0443">Lipid metabolism</keyword>
<dbReference type="PANTHER" id="PTHR43561">
    <property type="match status" value="1"/>
</dbReference>
<reference evidence="12" key="1">
    <citation type="submission" date="2009-12" db="EMBL/GenBank/DDBJ databases">
        <title>Sequence of Clostridiales genomosp. BVAB3 str. UPII9-5.</title>
        <authorList>
            <person name="Madupu R."/>
            <person name="Durkin A.S."/>
            <person name="Torralba M."/>
            <person name="Methe B."/>
            <person name="Sutton G.G."/>
            <person name="Strausberg R.L."/>
            <person name="Nelson K.E."/>
        </authorList>
    </citation>
    <scope>NUCLEOTIDE SEQUENCE [LARGE SCALE GENOMIC DNA]</scope>
    <source>
        <strain evidence="12">W1219</strain>
    </source>
</reference>
<evidence type="ECO:0000256" key="5">
    <source>
        <dbReference type="ARBA" id="ARBA00023027"/>
    </source>
</evidence>
<dbReference type="RefSeq" id="WP_006626819.1">
    <property type="nucleotide sequence ID" value="NZ_ADFR01000003.1"/>
</dbReference>
<dbReference type="AlphaFoldDB" id="D2MN48"/>
<dbReference type="GO" id="GO:0070403">
    <property type="term" value="F:NAD+ binding"/>
    <property type="evidence" value="ECO:0007669"/>
    <property type="project" value="InterPro"/>
</dbReference>
<dbReference type="EC" id="1.1.1.157" evidence="11"/>
<dbReference type="InterPro" id="IPR008927">
    <property type="entry name" value="6-PGluconate_DH-like_C_sf"/>
</dbReference>
<dbReference type="EMBL" id="ADFR01000003">
    <property type="protein sequence ID" value="EFC05870.1"/>
    <property type="molecule type" value="Genomic_DNA"/>
</dbReference>
<evidence type="ECO:0000259" key="9">
    <source>
        <dbReference type="Pfam" id="PF00725"/>
    </source>
</evidence>
<feature type="domain" description="3-hydroxyacyl-CoA dehydrogenase C-terminal" evidence="9">
    <location>
        <begin position="220"/>
        <end position="320"/>
    </location>
</feature>
<comment type="catalytic activity">
    <reaction evidence="7">
        <text>a (3S)-3-hydroxyacyl-CoA + NAD(+) = a 3-oxoacyl-CoA + NADH + H(+)</text>
        <dbReference type="Rhea" id="RHEA:22432"/>
        <dbReference type="ChEBI" id="CHEBI:15378"/>
        <dbReference type="ChEBI" id="CHEBI:57318"/>
        <dbReference type="ChEBI" id="CHEBI:57540"/>
        <dbReference type="ChEBI" id="CHEBI:57945"/>
        <dbReference type="ChEBI" id="CHEBI:90726"/>
        <dbReference type="EC" id="1.1.1.35"/>
    </reaction>
</comment>
<comment type="caution">
    <text evidence="11">The sequence shown here is derived from an EMBL/GenBank/DDBJ whole genome shotgun (WGS) entry which is preliminary data.</text>
</comment>
<evidence type="ECO:0000313" key="12">
    <source>
        <dbReference type="Proteomes" id="UP000005017"/>
    </source>
</evidence>
<evidence type="ECO:0000256" key="3">
    <source>
        <dbReference type="ARBA" id="ARBA00022832"/>
    </source>
</evidence>
<keyword evidence="4 11" id="KW-0560">Oxidoreductase</keyword>
<evidence type="ECO:0000313" key="11">
    <source>
        <dbReference type="EMBL" id="EFC05870.1"/>
    </source>
</evidence>
<comment type="pathway">
    <text evidence="2">Lipid metabolism; butanoate metabolism.</text>
</comment>
<dbReference type="OrthoDB" id="9815331at2"/>
<evidence type="ECO:0000256" key="4">
    <source>
        <dbReference type="ARBA" id="ARBA00023002"/>
    </source>
</evidence>
<proteinExistence type="predicted"/>
<evidence type="ECO:0000256" key="7">
    <source>
        <dbReference type="ARBA" id="ARBA00049556"/>
    </source>
</evidence>
<dbReference type="GO" id="GO:0006635">
    <property type="term" value="P:fatty acid beta-oxidation"/>
    <property type="evidence" value="ECO:0007669"/>
    <property type="project" value="TreeGrafter"/>
</dbReference>
<evidence type="ECO:0000256" key="2">
    <source>
        <dbReference type="ARBA" id="ARBA00005086"/>
    </source>
</evidence>
<protein>
    <submittedName>
        <fullName evidence="11">Putative 3-hydroxybutyryl-CoA dehydrogenase</fullName>
        <ecNumber evidence="11">1.1.1.157</ecNumber>
    </submittedName>
</protein>
<dbReference type="Proteomes" id="UP000005017">
    <property type="component" value="Unassembled WGS sequence"/>
</dbReference>
<feature type="domain" description="3-hydroxyacyl-CoA dehydrogenase NAD binding" evidence="10">
    <location>
        <begin position="98"/>
        <end position="214"/>
    </location>
</feature>
<dbReference type="Pfam" id="PF02737">
    <property type="entry name" value="3HCDH_N"/>
    <property type="match status" value="2"/>
</dbReference>
<feature type="site" description="Important for catalytic activity" evidence="8">
    <location>
        <position position="173"/>
    </location>
</feature>
<dbReference type="InterPro" id="IPR006108">
    <property type="entry name" value="3HC_DH_C"/>
</dbReference>
<sequence>MSFQKIAVAGSGVLGSQIAFQIAYQGFDVVVYDINEKALASGKEKIESLAEVYSQEISQAEKEYREKAGHINYNHNLLPGLDEMFYFKVEKGIKRVNGLPSQILLTDNLELALTDADLMIEAIPEDIEIKERFYKKVAQVAPEKTIFATNSSTLLPSLFAKTTGRPDRFLALHFANEIWRNNTAEVMGHAGTDETVFNQVVQFAKEIGMIPLPLHKEYPGYILNAILVPFLEAAQKLLLHGVADPETIDCTWRMATGAPLGPLQILDIVGIQTAYHILKNYADTAKDKNNIHAQLAKMLKEEYLDKGRTGKASGRGFYQY</sequence>
<evidence type="ECO:0000256" key="6">
    <source>
        <dbReference type="ARBA" id="ARBA00023098"/>
    </source>
</evidence>
<dbReference type="GO" id="GO:0008691">
    <property type="term" value="F:3-hydroxybutyryl-CoA dehydrogenase activity"/>
    <property type="evidence" value="ECO:0007669"/>
    <property type="project" value="UniProtKB-EC"/>
</dbReference>
<dbReference type="InterPro" id="IPR052242">
    <property type="entry name" value="Mito_3-hydroxyacyl-CoA_DH"/>
</dbReference>
<keyword evidence="5" id="KW-0520">NAD</keyword>
<dbReference type="InterPro" id="IPR036291">
    <property type="entry name" value="NAD(P)-bd_dom_sf"/>
</dbReference>
<dbReference type="InterPro" id="IPR013328">
    <property type="entry name" value="6PGD_dom2"/>
</dbReference>
<comment type="pathway">
    <text evidence="1">Lipid metabolism; fatty acid beta-oxidation.</text>
</comment>
<keyword evidence="12" id="KW-1185">Reference proteome</keyword>
<dbReference type="Gene3D" id="1.10.1040.10">
    <property type="entry name" value="N-(1-d-carboxylethyl)-l-norvaline Dehydrogenase, domain 2"/>
    <property type="match status" value="1"/>
</dbReference>
<dbReference type="Gene3D" id="3.40.50.720">
    <property type="entry name" value="NAD(P)-binding Rossmann-like Domain"/>
    <property type="match status" value="1"/>
</dbReference>
<dbReference type="STRING" id="679192.HMPREF9013_0064"/>
<dbReference type="Pfam" id="PF00725">
    <property type="entry name" value="3HCDH"/>
    <property type="match status" value="1"/>
</dbReference>
<dbReference type="GO" id="GO:0003857">
    <property type="term" value="F:(3S)-3-hydroxyacyl-CoA dehydrogenase (NAD+) activity"/>
    <property type="evidence" value="ECO:0007669"/>
    <property type="project" value="UniProtKB-EC"/>
</dbReference>
<dbReference type="PIRSF" id="PIRSF000105">
    <property type="entry name" value="HCDH"/>
    <property type="match status" value="1"/>
</dbReference>
<gene>
    <name evidence="11" type="ORF">HMPREF9013_0064</name>
</gene>
<dbReference type="eggNOG" id="COG1250">
    <property type="taxonomic scope" value="Bacteria"/>
</dbReference>
<dbReference type="InterPro" id="IPR006176">
    <property type="entry name" value="3-OHacyl-CoA_DH_NAD-bd"/>
</dbReference>
<organism evidence="11 12">
    <name type="scientific">Bulleidia extructa W1219</name>
    <dbReference type="NCBI Taxonomy" id="679192"/>
    <lineage>
        <taxon>Bacteria</taxon>
        <taxon>Bacillati</taxon>
        <taxon>Bacillota</taxon>
        <taxon>Erysipelotrichia</taxon>
        <taxon>Erysipelotrichales</taxon>
        <taxon>Erysipelotrichaceae</taxon>
        <taxon>Bulleidia</taxon>
    </lineage>
</organism>
<name>D2MN48_9FIRM</name>
<dbReference type="InterPro" id="IPR022694">
    <property type="entry name" value="3-OHacyl-CoA_DH"/>
</dbReference>
<accession>D2MN48</accession>
<dbReference type="SUPFAM" id="SSF51735">
    <property type="entry name" value="NAD(P)-binding Rossmann-fold domains"/>
    <property type="match status" value="1"/>
</dbReference>
<dbReference type="NCBIfam" id="NF006143">
    <property type="entry name" value="PRK08293.1"/>
    <property type="match status" value="1"/>
</dbReference>
<evidence type="ECO:0000259" key="10">
    <source>
        <dbReference type="Pfam" id="PF02737"/>
    </source>
</evidence>